<dbReference type="Pfam" id="PF00005">
    <property type="entry name" value="ABC_tran"/>
    <property type="match status" value="1"/>
</dbReference>
<dbReference type="InterPro" id="IPR027417">
    <property type="entry name" value="P-loop_NTPase"/>
</dbReference>
<dbReference type="InterPro" id="IPR003439">
    <property type="entry name" value="ABC_transporter-like_ATP-bd"/>
</dbReference>
<dbReference type="Proteomes" id="UP000214566">
    <property type="component" value="Unassembled WGS sequence"/>
</dbReference>
<dbReference type="GO" id="GO:0016887">
    <property type="term" value="F:ATP hydrolysis activity"/>
    <property type="evidence" value="ECO:0007669"/>
    <property type="project" value="InterPro"/>
</dbReference>
<dbReference type="SUPFAM" id="SSF52540">
    <property type="entry name" value="P-loop containing nucleoside triphosphate hydrolases"/>
    <property type="match status" value="1"/>
</dbReference>
<dbReference type="PROSITE" id="PS50893">
    <property type="entry name" value="ABC_TRANSPORTER_2"/>
    <property type="match status" value="1"/>
</dbReference>
<dbReference type="Gene3D" id="3.40.50.300">
    <property type="entry name" value="P-loop containing nucleotide triphosphate hydrolases"/>
    <property type="match status" value="1"/>
</dbReference>
<keyword evidence="4" id="KW-0067">ATP-binding</keyword>
<evidence type="ECO:0000256" key="3">
    <source>
        <dbReference type="ARBA" id="ARBA00022741"/>
    </source>
</evidence>
<proteinExistence type="predicted"/>
<dbReference type="GO" id="GO:0005524">
    <property type="term" value="F:ATP binding"/>
    <property type="evidence" value="ECO:0007669"/>
    <property type="project" value="UniProtKB-KW"/>
</dbReference>
<dbReference type="InterPro" id="IPR003593">
    <property type="entry name" value="AAA+_ATPase"/>
</dbReference>
<evidence type="ECO:0000256" key="2">
    <source>
        <dbReference type="ARBA" id="ARBA00022475"/>
    </source>
</evidence>
<evidence type="ECO:0000259" key="5">
    <source>
        <dbReference type="PROSITE" id="PS50893"/>
    </source>
</evidence>
<dbReference type="PANTHER" id="PTHR42939">
    <property type="entry name" value="ABC TRANSPORTER ATP-BINDING PROTEIN ALBC-RELATED"/>
    <property type="match status" value="1"/>
</dbReference>
<evidence type="ECO:0000256" key="1">
    <source>
        <dbReference type="ARBA" id="ARBA00022448"/>
    </source>
</evidence>
<dbReference type="SMART" id="SM00382">
    <property type="entry name" value="AAA"/>
    <property type="match status" value="1"/>
</dbReference>
<dbReference type="RefSeq" id="WP_094159834.1">
    <property type="nucleotide sequence ID" value="NZ_LT592170.1"/>
</dbReference>
<gene>
    <name evidence="6" type="ORF">THIARS_60295</name>
</gene>
<dbReference type="OrthoDB" id="9087134at2"/>
<evidence type="ECO:0000313" key="6">
    <source>
        <dbReference type="EMBL" id="SBP87582.1"/>
    </source>
</evidence>
<name>A0A238D2Y2_THIDL</name>
<dbReference type="InterPro" id="IPR051782">
    <property type="entry name" value="ABC_Transporter_VariousFunc"/>
</dbReference>
<keyword evidence="2" id="KW-0472">Membrane</keyword>
<keyword evidence="3" id="KW-0547">Nucleotide-binding</keyword>
<evidence type="ECO:0000313" key="7">
    <source>
        <dbReference type="Proteomes" id="UP000214566"/>
    </source>
</evidence>
<reference evidence="6 7" key="1">
    <citation type="submission" date="2016-06" db="EMBL/GenBank/DDBJ databases">
        <authorList>
            <person name="Kjaerup R.B."/>
            <person name="Dalgaard T.S."/>
            <person name="Juul-Madsen H.R."/>
        </authorList>
    </citation>
    <scope>NUCLEOTIDE SEQUENCE [LARGE SCALE GENOMIC DNA]</scope>
    <source>
        <strain evidence="6 7">DSM 16361</strain>
    </source>
</reference>
<keyword evidence="7" id="KW-1185">Reference proteome</keyword>
<accession>A0A238D2Y2</accession>
<keyword evidence="2" id="KW-1003">Cell membrane</keyword>
<evidence type="ECO:0000256" key="4">
    <source>
        <dbReference type="ARBA" id="ARBA00022840"/>
    </source>
</evidence>
<organism evidence="6 7">
    <name type="scientific">Thiomonas delicata</name>
    <name type="common">Thiomonas cuprina</name>
    <dbReference type="NCBI Taxonomy" id="364030"/>
    <lineage>
        <taxon>Bacteria</taxon>
        <taxon>Pseudomonadati</taxon>
        <taxon>Pseudomonadota</taxon>
        <taxon>Betaproteobacteria</taxon>
        <taxon>Burkholderiales</taxon>
        <taxon>Thiomonas</taxon>
    </lineage>
</organism>
<dbReference type="PANTHER" id="PTHR42939:SF1">
    <property type="entry name" value="ABC TRANSPORTER ATP-BINDING PROTEIN ALBC-RELATED"/>
    <property type="match status" value="1"/>
</dbReference>
<feature type="domain" description="ABC transporter" evidence="5">
    <location>
        <begin position="2"/>
        <end position="212"/>
    </location>
</feature>
<dbReference type="EMBL" id="FLMQ01000055">
    <property type="protein sequence ID" value="SBP87582.1"/>
    <property type="molecule type" value="Genomic_DNA"/>
</dbReference>
<protein>
    <submittedName>
        <fullName evidence="6">ABC transporter related</fullName>
    </submittedName>
</protein>
<keyword evidence="1" id="KW-0813">Transport</keyword>
<dbReference type="AlphaFoldDB" id="A0A238D2Y2"/>
<sequence>MLRFEGLSKAYAGRRVIDAITGQLGLGAYALQGPNGVGKSTLLALFAGAIAPDAGEVWIEGLSLQAAPVEARKRLGYAPDTSSIYPFITGRDFLDFVVQTRKYDGCGSMEEMIDELGLTPYLAARFSAMSLGTQKKYLLCAAWIGDAPVLLLDEPSNGLDHAARTALARRIADRSQHALTLFASHDAAFVEACGATVVDIDEVAGRPSRDRRAG</sequence>